<evidence type="ECO:0000313" key="2">
    <source>
        <dbReference type="Proteomes" id="UP000823775"/>
    </source>
</evidence>
<dbReference type="Proteomes" id="UP000823775">
    <property type="component" value="Unassembled WGS sequence"/>
</dbReference>
<comment type="caution">
    <text evidence="1">The sequence shown here is derived from an EMBL/GenBank/DDBJ whole genome shotgun (WGS) entry which is preliminary data.</text>
</comment>
<feature type="non-terminal residue" evidence="1">
    <location>
        <position position="85"/>
    </location>
</feature>
<accession>A0ABS8STI1</accession>
<reference evidence="1 2" key="1">
    <citation type="journal article" date="2021" name="BMC Genomics">
        <title>Datura genome reveals duplications of psychoactive alkaloid biosynthetic genes and high mutation rate following tissue culture.</title>
        <authorList>
            <person name="Rajewski A."/>
            <person name="Carter-House D."/>
            <person name="Stajich J."/>
            <person name="Litt A."/>
        </authorList>
    </citation>
    <scope>NUCLEOTIDE SEQUENCE [LARGE SCALE GENOMIC DNA]</scope>
    <source>
        <strain evidence="1">AR-01</strain>
    </source>
</reference>
<protein>
    <submittedName>
        <fullName evidence="1">Uncharacterized protein</fullName>
    </submittedName>
</protein>
<gene>
    <name evidence="1" type="ORF">HAX54_047146</name>
</gene>
<sequence length="85" mass="9410">MGLTEQTYRSLHRRQNCAMACAMRKQDGATRGVAHHGKVTAAADDESQKVGLSWISGVIPHYFEKIEILRTEGDFSLRAVGFSSQ</sequence>
<proteinExistence type="predicted"/>
<dbReference type="EMBL" id="JACEIK010000756">
    <property type="protein sequence ID" value="MCD7461799.1"/>
    <property type="molecule type" value="Genomic_DNA"/>
</dbReference>
<evidence type="ECO:0000313" key="1">
    <source>
        <dbReference type="EMBL" id="MCD7461799.1"/>
    </source>
</evidence>
<organism evidence="1 2">
    <name type="scientific">Datura stramonium</name>
    <name type="common">Jimsonweed</name>
    <name type="synonym">Common thornapple</name>
    <dbReference type="NCBI Taxonomy" id="4076"/>
    <lineage>
        <taxon>Eukaryota</taxon>
        <taxon>Viridiplantae</taxon>
        <taxon>Streptophyta</taxon>
        <taxon>Embryophyta</taxon>
        <taxon>Tracheophyta</taxon>
        <taxon>Spermatophyta</taxon>
        <taxon>Magnoliopsida</taxon>
        <taxon>eudicotyledons</taxon>
        <taxon>Gunneridae</taxon>
        <taxon>Pentapetalae</taxon>
        <taxon>asterids</taxon>
        <taxon>lamiids</taxon>
        <taxon>Solanales</taxon>
        <taxon>Solanaceae</taxon>
        <taxon>Solanoideae</taxon>
        <taxon>Datureae</taxon>
        <taxon>Datura</taxon>
    </lineage>
</organism>
<keyword evidence="2" id="KW-1185">Reference proteome</keyword>
<name>A0ABS8STI1_DATST</name>